<accession>A0ABW8T190</accession>
<dbReference type="SUPFAM" id="SSF46689">
    <property type="entry name" value="Homeodomain-like"/>
    <property type="match status" value="1"/>
</dbReference>
<dbReference type="EMBL" id="JBJHZZ010000002">
    <property type="protein sequence ID" value="MFL0246319.1"/>
    <property type="molecule type" value="Genomic_DNA"/>
</dbReference>
<evidence type="ECO:0000313" key="5">
    <source>
        <dbReference type="Proteomes" id="UP001623591"/>
    </source>
</evidence>
<dbReference type="Gene3D" id="1.10.357.10">
    <property type="entry name" value="Tetracycline Repressor, domain 2"/>
    <property type="match status" value="1"/>
</dbReference>
<dbReference type="PANTHER" id="PTHR43479">
    <property type="entry name" value="ACREF/ENVCD OPERON REPRESSOR-RELATED"/>
    <property type="match status" value="1"/>
</dbReference>
<evidence type="ECO:0000256" key="1">
    <source>
        <dbReference type="ARBA" id="ARBA00023125"/>
    </source>
</evidence>
<dbReference type="InterPro" id="IPR001647">
    <property type="entry name" value="HTH_TetR"/>
</dbReference>
<dbReference type="Pfam" id="PF00440">
    <property type="entry name" value="TetR_N"/>
    <property type="match status" value="1"/>
</dbReference>
<reference evidence="4 5" key="1">
    <citation type="submission" date="2024-11" db="EMBL/GenBank/DDBJ databases">
        <authorList>
            <person name="Heng Y.C."/>
            <person name="Lim A.C.H."/>
            <person name="Lee J.K.Y."/>
            <person name="Kittelmann S."/>
        </authorList>
    </citation>
    <scope>NUCLEOTIDE SEQUENCE [LARGE SCALE GENOMIC DNA]</scope>
    <source>
        <strain evidence="4 5">WILCCON 0185</strain>
    </source>
</reference>
<gene>
    <name evidence="4" type="ORF">ACJDUG_04905</name>
</gene>
<dbReference type="InterPro" id="IPR050624">
    <property type="entry name" value="HTH-type_Tx_Regulator"/>
</dbReference>
<evidence type="ECO:0000313" key="4">
    <source>
        <dbReference type="EMBL" id="MFL0246319.1"/>
    </source>
</evidence>
<protein>
    <submittedName>
        <fullName evidence="4">TetR/AcrR family transcriptional regulator</fullName>
    </submittedName>
</protein>
<name>A0ABW8T190_9CLOT</name>
<evidence type="ECO:0000259" key="3">
    <source>
        <dbReference type="PROSITE" id="PS50977"/>
    </source>
</evidence>
<proteinExistence type="predicted"/>
<keyword evidence="1 2" id="KW-0238">DNA-binding</keyword>
<sequence>MQYLKEEIKMKISEEALKEFKLRGYKGASIRDIAKNSATSVGNFYKYFKSKDDLFENLIGSVYLKLMEYTNQFNKVEFNDNTENIFYELMEKIMEIFQENSTELTILLNKSEGSKYENCKSTFIDFITRIVTEKCKYELSLENKELKDNFIIYLIAYNIVESISIILREKEDGREVRILIIYMIDILFKDINSKLEIRGK</sequence>
<organism evidence="4 5">
    <name type="scientific">Candidatus Clostridium stratigraminis</name>
    <dbReference type="NCBI Taxonomy" id="3381661"/>
    <lineage>
        <taxon>Bacteria</taxon>
        <taxon>Bacillati</taxon>
        <taxon>Bacillota</taxon>
        <taxon>Clostridia</taxon>
        <taxon>Eubacteriales</taxon>
        <taxon>Clostridiaceae</taxon>
        <taxon>Clostridium</taxon>
    </lineage>
</organism>
<evidence type="ECO:0000256" key="2">
    <source>
        <dbReference type="PROSITE-ProRule" id="PRU00335"/>
    </source>
</evidence>
<feature type="domain" description="HTH tetR-type" evidence="3">
    <location>
        <begin position="6"/>
        <end position="66"/>
    </location>
</feature>
<dbReference type="PANTHER" id="PTHR43479:SF11">
    <property type="entry name" value="ACREF_ENVCD OPERON REPRESSOR-RELATED"/>
    <property type="match status" value="1"/>
</dbReference>
<keyword evidence="5" id="KW-1185">Reference proteome</keyword>
<dbReference type="RefSeq" id="WP_406768792.1">
    <property type="nucleotide sequence ID" value="NZ_JBJHZZ010000002.1"/>
</dbReference>
<dbReference type="PROSITE" id="PS50977">
    <property type="entry name" value="HTH_TETR_2"/>
    <property type="match status" value="1"/>
</dbReference>
<dbReference type="Proteomes" id="UP001623591">
    <property type="component" value="Unassembled WGS sequence"/>
</dbReference>
<feature type="DNA-binding region" description="H-T-H motif" evidence="2">
    <location>
        <begin position="29"/>
        <end position="48"/>
    </location>
</feature>
<dbReference type="InterPro" id="IPR009057">
    <property type="entry name" value="Homeodomain-like_sf"/>
</dbReference>
<comment type="caution">
    <text evidence="4">The sequence shown here is derived from an EMBL/GenBank/DDBJ whole genome shotgun (WGS) entry which is preliminary data.</text>
</comment>